<dbReference type="AlphaFoldDB" id="A0A5H2Y420"/>
<name>A0A5H2Y420_PRUDU</name>
<proteinExistence type="predicted"/>
<reference evidence="3" key="1">
    <citation type="journal article" date="2019" name="Science">
        <title>Mutation of a bHLH transcription factor allowed almond domestication.</title>
        <authorList>
            <person name="Sanchez-Perez R."/>
            <person name="Pavan S."/>
            <person name="Mazzeo R."/>
            <person name="Moldovan C."/>
            <person name="Aiese Cigliano R."/>
            <person name="Del Cueto J."/>
            <person name="Ricciardi F."/>
            <person name="Lotti C."/>
            <person name="Ricciardi L."/>
            <person name="Dicenta F."/>
            <person name="Lopez-Marques R.L."/>
            <person name="Lindberg Moller B."/>
        </authorList>
    </citation>
    <scope>NUCLEOTIDE SEQUENCE</scope>
</reference>
<organism evidence="3">
    <name type="scientific">Prunus dulcis</name>
    <name type="common">Almond</name>
    <name type="synonym">Amygdalus dulcis</name>
    <dbReference type="NCBI Taxonomy" id="3755"/>
    <lineage>
        <taxon>Eukaryota</taxon>
        <taxon>Viridiplantae</taxon>
        <taxon>Streptophyta</taxon>
        <taxon>Embryophyta</taxon>
        <taxon>Tracheophyta</taxon>
        <taxon>Spermatophyta</taxon>
        <taxon>Magnoliopsida</taxon>
        <taxon>eudicotyledons</taxon>
        <taxon>Gunneridae</taxon>
        <taxon>Pentapetalae</taxon>
        <taxon>rosids</taxon>
        <taxon>fabids</taxon>
        <taxon>Rosales</taxon>
        <taxon>Rosaceae</taxon>
        <taxon>Amygdaloideae</taxon>
        <taxon>Amygdaleae</taxon>
        <taxon>Prunus</taxon>
    </lineage>
</organism>
<feature type="region of interest" description="Disordered" evidence="1">
    <location>
        <begin position="1"/>
        <end position="22"/>
    </location>
</feature>
<accession>A0A5H2Y420</accession>
<evidence type="ECO:0000259" key="2">
    <source>
        <dbReference type="Pfam" id="PF25285"/>
    </source>
</evidence>
<dbReference type="Pfam" id="PF25285">
    <property type="entry name" value="DUF7875"/>
    <property type="match status" value="1"/>
</dbReference>
<dbReference type="InterPro" id="IPR057197">
    <property type="entry name" value="DUF7875"/>
</dbReference>
<feature type="domain" description="DUF7875" evidence="2">
    <location>
        <begin position="44"/>
        <end position="74"/>
    </location>
</feature>
<gene>
    <name evidence="3" type="ORF">Prudu_230S000300</name>
</gene>
<evidence type="ECO:0000313" key="3">
    <source>
        <dbReference type="EMBL" id="BBN67940.1"/>
    </source>
</evidence>
<dbReference type="EMBL" id="AP020567">
    <property type="protein sequence ID" value="BBN67940.1"/>
    <property type="molecule type" value="Genomic_DNA"/>
</dbReference>
<sequence length="94" mass="10145">MALHKHNHASKDHGALFQPASLSPTPKVPHSIFSLVLLPESPKMALRGFLGVSNGKLMRSNAKPYSRLMKQTASPKSIVPRSLGWAAWGAVSMS</sequence>
<evidence type="ECO:0000256" key="1">
    <source>
        <dbReference type="SAM" id="MobiDB-lite"/>
    </source>
</evidence>
<dbReference type="PANTHER" id="PTHR36331">
    <property type="entry name" value="40S RIBOSOMAL PROTEIN"/>
    <property type="match status" value="1"/>
</dbReference>
<dbReference type="PANTHER" id="PTHR36331:SF1">
    <property type="entry name" value="40S RIBOSOMAL PROTEIN"/>
    <property type="match status" value="1"/>
</dbReference>
<protein>
    <recommendedName>
        <fullName evidence="2">DUF7875 domain-containing protein</fullName>
    </recommendedName>
</protein>